<evidence type="ECO:0000256" key="1">
    <source>
        <dbReference type="ARBA" id="ARBA00022679"/>
    </source>
</evidence>
<evidence type="ECO:0000313" key="4">
    <source>
        <dbReference type="EMBL" id="GGX96877.1"/>
    </source>
</evidence>
<sequence length="181" mass="20108">MAKPKQHDSDFLLRKADDADIPTLVEFLSKLALHVAGAQTQRLKTKERQRLVEALASALADTDKLIIVAEVPDYGLVGMGDVAVWRNEGIWEQASAEVDKSGFIDDVWVEPEFRKRGIFTAMLWELVAFAEHHGAQELVLEYSLANKEAKATWNTLGFKPTGVRAVAFTGNVKKILTDRSS</sequence>
<organism evidence="4 5">
    <name type="scientific">Litchfieldella qijiaojingensis</name>
    <dbReference type="NCBI Taxonomy" id="980347"/>
    <lineage>
        <taxon>Bacteria</taxon>
        <taxon>Pseudomonadati</taxon>
        <taxon>Pseudomonadota</taxon>
        <taxon>Gammaproteobacteria</taxon>
        <taxon>Oceanospirillales</taxon>
        <taxon>Halomonadaceae</taxon>
        <taxon>Litchfieldella</taxon>
    </lineage>
</organism>
<dbReference type="RefSeq" id="WP_189469800.1">
    <property type="nucleotide sequence ID" value="NZ_BMXS01000012.1"/>
</dbReference>
<evidence type="ECO:0000313" key="5">
    <source>
        <dbReference type="Proteomes" id="UP000653056"/>
    </source>
</evidence>
<dbReference type="InterPro" id="IPR050832">
    <property type="entry name" value="Bact_Acetyltransf"/>
</dbReference>
<dbReference type="PROSITE" id="PS51186">
    <property type="entry name" value="GNAT"/>
    <property type="match status" value="1"/>
</dbReference>
<dbReference type="SUPFAM" id="SSF55729">
    <property type="entry name" value="Acyl-CoA N-acyltransferases (Nat)"/>
    <property type="match status" value="1"/>
</dbReference>
<feature type="domain" description="N-acetyltransferase" evidence="3">
    <location>
        <begin position="11"/>
        <end position="179"/>
    </location>
</feature>
<dbReference type="Pfam" id="PF00583">
    <property type="entry name" value="Acetyltransf_1"/>
    <property type="match status" value="1"/>
</dbReference>
<dbReference type="Gene3D" id="3.40.630.30">
    <property type="match status" value="1"/>
</dbReference>
<comment type="caution">
    <text evidence="4">The sequence shown here is derived from an EMBL/GenBank/DDBJ whole genome shotgun (WGS) entry which is preliminary data.</text>
</comment>
<reference evidence="5" key="1">
    <citation type="journal article" date="2019" name="Int. J. Syst. Evol. Microbiol.">
        <title>The Global Catalogue of Microorganisms (GCM) 10K type strain sequencing project: providing services to taxonomists for standard genome sequencing and annotation.</title>
        <authorList>
            <consortium name="The Broad Institute Genomics Platform"/>
            <consortium name="The Broad Institute Genome Sequencing Center for Infectious Disease"/>
            <person name="Wu L."/>
            <person name="Ma J."/>
        </authorList>
    </citation>
    <scope>NUCLEOTIDE SEQUENCE [LARGE SCALE GENOMIC DNA]</scope>
    <source>
        <strain evidence="5">KCTC 22228</strain>
    </source>
</reference>
<dbReference type="InterPro" id="IPR016181">
    <property type="entry name" value="Acyl_CoA_acyltransferase"/>
</dbReference>
<keyword evidence="1" id="KW-0808">Transferase</keyword>
<proteinExistence type="predicted"/>
<keyword evidence="2" id="KW-0012">Acyltransferase</keyword>
<dbReference type="PANTHER" id="PTHR43877:SF2">
    <property type="entry name" value="AMINOALKYLPHOSPHONATE N-ACETYLTRANSFERASE-RELATED"/>
    <property type="match status" value="1"/>
</dbReference>
<name>A0ABQ2YVL9_9GAMM</name>
<protein>
    <recommendedName>
        <fullName evidence="3">N-acetyltransferase domain-containing protein</fullName>
    </recommendedName>
</protein>
<dbReference type="PANTHER" id="PTHR43877">
    <property type="entry name" value="AMINOALKYLPHOSPHONATE N-ACETYLTRANSFERASE-RELATED-RELATED"/>
    <property type="match status" value="1"/>
</dbReference>
<keyword evidence="5" id="KW-1185">Reference proteome</keyword>
<dbReference type="CDD" id="cd04301">
    <property type="entry name" value="NAT_SF"/>
    <property type="match status" value="1"/>
</dbReference>
<dbReference type="Proteomes" id="UP000653056">
    <property type="component" value="Unassembled WGS sequence"/>
</dbReference>
<dbReference type="InterPro" id="IPR000182">
    <property type="entry name" value="GNAT_dom"/>
</dbReference>
<gene>
    <name evidence="4" type="ORF">GCM10007160_25660</name>
</gene>
<dbReference type="EMBL" id="BMXS01000012">
    <property type="protein sequence ID" value="GGX96877.1"/>
    <property type="molecule type" value="Genomic_DNA"/>
</dbReference>
<evidence type="ECO:0000256" key="2">
    <source>
        <dbReference type="ARBA" id="ARBA00023315"/>
    </source>
</evidence>
<accession>A0ABQ2YVL9</accession>
<evidence type="ECO:0000259" key="3">
    <source>
        <dbReference type="PROSITE" id="PS51186"/>
    </source>
</evidence>